<evidence type="ECO:0000256" key="3">
    <source>
        <dbReference type="ARBA" id="ARBA00022692"/>
    </source>
</evidence>
<feature type="region of interest" description="Disordered" evidence="6">
    <location>
        <begin position="1"/>
        <end position="41"/>
    </location>
</feature>
<gene>
    <name evidence="8" type="ORF">PG986_007555</name>
</gene>
<dbReference type="Gene3D" id="1.20.1250.20">
    <property type="entry name" value="MFS general substrate transporter like domains"/>
    <property type="match status" value="2"/>
</dbReference>
<dbReference type="EMBL" id="JAQQWE010000005">
    <property type="protein sequence ID" value="KAK7951827.1"/>
    <property type="molecule type" value="Genomic_DNA"/>
</dbReference>
<evidence type="ECO:0000256" key="7">
    <source>
        <dbReference type="SAM" id="Phobius"/>
    </source>
</evidence>
<feature type="transmembrane region" description="Helical" evidence="7">
    <location>
        <begin position="366"/>
        <end position="383"/>
    </location>
</feature>
<keyword evidence="5 7" id="KW-0472">Membrane</keyword>
<evidence type="ECO:0000313" key="9">
    <source>
        <dbReference type="Proteomes" id="UP001391051"/>
    </source>
</evidence>
<dbReference type="InterPro" id="IPR011701">
    <property type="entry name" value="MFS"/>
</dbReference>
<organism evidence="8 9">
    <name type="scientific">Apiospora aurea</name>
    <dbReference type="NCBI Taxonomy" id="335848"/>
    <lineage>
        <taxon>Eukaryota</taxon>
        <taxon>Fungi</taxon>
        <taxon>Dikarya</taxon>
        <taxon>Ascomycota</taxon>
        <taxon>Pezizomycotina</taxon>
        <taxon>Sordariomycetes</taxon>
        <taxon>Xylariomycetidae</taxon>
        <taxon>Amphisphaeriales</taxon>
        <taxon>Apiosporaceae</taxon>
        <taxon>Apiospora</taxon>
    </lineage>
</organism>
<sequence length="537" mass="60255">MFGKASSSAVDEKAEQPIAVPAHNTYHPGSDDALPSGDDTNVLCPRHTTQRKIVTRIDFRLMPFLIILYLLAFLDRVNIANARSFHLSEDLGLSTVQYSTASLNNVLCAVRLLRDTQQYPAEEVHAQDLISRPPRAAKIWANSMYVVRLCHRVWVHVDFPGSGPKLCRFASDEVCARSSRLPSRTRLIVARFFLGLFETGMFPGCFYLLSMWYRRDEAQKRYSLFFSSTSLAGAFGGLLASAIGKMDGIRGYHGWRWIFILEGTLTAVVGLIFLFTFPSFPEQAMWLKEDEREYVKARLRADQGHNAVERRISLRDVGTVLKDYRVILGGLMYFGLIVPAYGYAFFAPTIIATYKYNAIQTQLRSVPPWAASFVFSLVIAAISDRFKHRYLFTLIPMLISFAGFGILLNVHDNLDLQYGALFLVVMGIYGSMPITVCWFNMNLGGHHRRSIGTAWQIGFGNIGGIIATYAFDDAPYFKKGYSIGVAFTALSAASCAAYLAAIMGENKRRAKAVRDVGLSEYEKGELGDLNPEFRYMY</sequence>
<keyword evidence="9" id="KW-1185">Reference proteome</keyword>
<dbReference type="GeneID" id="92076839"/>
<keyword evidence="4 7" id="KW-1133">Transmembrane helix</keyword>
<accession>A0ABR1QD73</accession>
<keyword evidence="3 7" id="KW-0812">Transmembrane</keyword>
<dbReference type="InterPro" id="IPR036259">
    <property type="entry name" value="MFS_trans_sf"/>
</dbReference>
<evidence type="ECO:0000256" key="5">
    <source>
        <dbReference type="ARBA" id="ARBA00023136"/>
    </source>
</evidence>
<feature type="transmembrane region" description="Helical" evidence="7">
    <location>
        <begin position="222"/>
        <end position="243"/>
    </location>
</feature>
<dbReference type="Pfam" id="PF07690">
    <property type="entry name" value="MFS_1"/>
    <property type="match status" value="1"/>
</dbReference>
<feature type="transmembrane region" description="Helical" evidence="7">
    <location>
        <begin position="331"/>
        <end position="354"/>
    </location>
</feature>
<comment type="caution">
    <text evidence="8">The sequence shown here is derived from an EMBL/GenBank/DDBJ whole genome shotgun (WGS) entry which is preliminary data.</text>
</comment>
<dbReference type="SUPFAM" id="SSF103473">
    <property type="entry name" value="MFS general substrate transporter"/>
    <property type="match status" value="1"/>
</dbReference>
<dbReference type="RefSeq" id="XP_066699889.1">
    <property type="nucleotide sequence ID" value="XM_066843777.1"/>
</dbReference>
<feature type="transmembrane region" description="Helical" evidence="7">
    <location>
        <begin position="390"/>
        <end position="410"/>
    </location>
</feature>
<feature type="transmembrane region" description="Helical" evidence="7">
    <location>
        <begin position="451"/>
        <end position="471"/>
    </location>
</feature>
<feature type="transmembrane region" description="Helical" evidence="7">
    <location>
        <begin position="483"/>
        <end position="504"/>
    </location>
</feature>
<name>A0ABR1QD73_9PEZI</name>
<comment type="subcellular location">
    <subcellularLocation>
        <location evidence="1">Membrane</location>
        <topology evidence="1">Multi-pass membrane protein</topology>
    </subcellularLocation>
</comment>
<keyword evidence="2" id="KW-0813">Transport</keyword>
<dbReference type="Proteomes" id="UP001391051">
    <property type="component" value="Unassembled WGS sequence"/>
</dbReference>
<feature type="transmembrane region" description="Helical" evidence="7">
    <location>
        <begin position="255"/>
        <end position="277"/>
    </location>
</feature>
<feature type="transmembrane region" description="Helical" evidence="7">
    <location>
        <begin position="416"/>
        <end position="439"/>
    </location>
</feature>
<feature type="transmembrane region" description="Helical" evidence="7">
    <location>
        <begin position="188"/>
        <end position="210"/>
    </location>
</feature>
<dbReference type="PANTHER" id="PTHR43791:SF46">
    <property type="entry name" value="MAJOR FACILITATOR SUPERFAMILY (MFS) PROFILE DOMAIN-CONTAINING PROTEIN-RELATED"/>
    <property type="match status" value="1"/>
</dbReference>
<evidence type="ECO:0000256" key="2">
    <source>
        <dbReference type="ARBA" id="ARBA00022448"/>
    </source>
</evidence>
<reference evidence="8 9" key="1">
    <citation type="submission" date="2023-01" db="EMBL/GenBank/DDBJ databases">
        <title>Analysis of 21 Apiospora genomes using comparative genomics revels a genus with tremendous synthesis potential of carbohydrate active enzymes and secondary metabolites.</title>
        <authorList>
            <person name="Sorensen T."/>
        </authorList>
    </citation>
    <scope>NUCLEOTIDE SEQUENCE [LARGE SCALE GENOMIC DNA]</scope>
    <source>
        <strain evidence="8 9">CBS 24483</strain>
    </source>
</reference>
<evidence type="ECO:0000256" key="6">
    <source>
        <dbReference type="SAM" id="MobiDB-lite"/>
    </source>
</evidence>
<dbReference type="PANTHER" id="PTHR43791">
    <property type="entry name" value="PERMEASE-RELATED"/>
    <property type="match status" value="1"/>
</dbReference>
<evidence type="ECO:0000256" key="1">
    <source>
        <dbReference type="ARBA" id="ARBA00004141"/>
    </source>
</evidence>
<evidence type="ECO:0000313" key="8">
    <source>
        <dbReference type="EMBL" id="KAK7951827.1"/>
    </source>
</evidence>
<protein>
    <submittedName>
        <fullName evidence="8">Major facilitator superfamily transporter</fullName>
    </submittedName>
</protein>
<evidence type="ECO:0000256" key="4">
    <source>
        <dbReference type="ARBA" id="ARBA00022989"/>
    </source>
</evidence>
<proteinExistence type="predicted"/>